<evidence type="ECO:0000313" key="2">
    <source>
        <dbReference type="EMBL" id="CAG9334069.1"/>
    </source>
</evidence>
<dbReference type="AlphaFoldDB" id="A0AAU9K6H5"/>
<sequence length="140" mass="16206">MWIYLLGILSNYLIAWGYEEAIGNQHSCKVINEFVNKKNRFQCSLDEYDIFSEALNKAATKRKIGIIGCFGTDHVIPTIDVAKWLTLRGHDVVFYGSLHIQEKNWTLRSKIRPIPRRIFHILKRWNETKIVACGAIVTVD</sequence>
<gene>
    <name evidence="2" type="ORF">BSTOLATCC_MIC59871</name>
</gene>
<dbReference type="SUPFAM" id="SSF53756">
    <property type="entry name" value="UDP-Glycosyltransferase/glycogen phosphorylase"/>
    <property type="match status" value="1"/>
</dbReference>
<keyword evidence="3" id="KW-1185">Reference proteome</keyword>
<organism evidence="2 3">
    <name type="scientific">Blepharisma stoltei</name>
    <dbReference type="NCBI Taxonomy" id="1481888"/>
    <lineage>
        <taxon>Eukaryota</taxon>
        <taxon>Sar</taxon>
        <taxon>Alveolata</taxon>
        <taxon>Ciliophora</taxon>
        <taxon>Postciliodesmatophora</taxon>
        <taxon>Heterotrichea</taxon>
        <taxon>Heterotrichida</taxon>
        <taxon>Blepharismidae</taxon>
        <taxon>Blepharisma</taxon>
    </lineage>
</organism>
<name>A0AAU9K6H5_9CILI</name>
<proteinExistence type="predicted"/>
<dbReference type="EMBL" id="CAJZBQ010000057">
    <property type="protein sequence ID" value="CAG9334069.1"/>
    <property type="molecule type" value="Genomic_DNA"/>
</dbReference>
<keyword evidence="1" id="KW-0732">Signal</keyword>
<protein>
    <submittedName>
        <fullName evidence="2">Uncharacterized protein</fullName>
    </submittedName>
</protein>
<accession>A0AAU9K6H5</accession>
<feature type="chain" id="PRO_5043403859" evidence="1">
    <location>
        <begin position="18"/>
        <end position="140"/>
    </location>
</feature>
<feature type="signal peptide" evidence="1">
    <location>
        <begin position="1"/>
        <end position="17"/>
    </location>
</feature>
<evidence type="ECO:0000256" key="1">
    <source>
        <dbReference type="SAM" id="SignalP"/>
    </source>
</evidence>
<reference evidence="2" key="1">
    <citation type="submission" date="2021-09" db="EMBL/GenBank/DDBJ databases">
        <authorList>
            <consortium name="AG Swart"/>
            <person name="Singh M."/>
            <person name="Singh A."/>
            <person name="Seah K."/>
            <person name="Emmerich C."/>
        </authorList>
    </citation>
    <scope>NUCLEOTIDE SEQUENCE</scope>
    <source>
        <strain evidence="2">ATCC30299</strain>
    </source>
</reference>
<evidence type="ECO:0000313" key="3">
    <source>
        <dbReference type="Proteomes" id="UP001162131"/>
    </source>
</evidence>
<comment type="caution">
    <text evidence="2">The sequence shown here is derived from an EMBL/GenBank/DDBJ whole genome shotgun (WGS) entry which is preliminary data.</text>
</comment>
<dbReference type="Proteomes" id="UP001162131">
    <property type="component" value="Unassembled WGS sequence"/>
</dbReference>